<evidence type="ECO:0000256" key="1">
    <source>
        <dbReference type="SAM" id="Phobius"/>
    </source>
</evidence>
<dbReference type="OrthoDB" id="7293882at2"/>
<feature type="transmembrane region" description="Helical" evidence="1">
    <location>
        <begin position="70"/>
        <end position="89"/>
    </location>
</feature>
<feature type="transmembrane region" description="Helical" evidence="1">
    <location>
        <begin position="344"/>
        <end position="362"/>
    </location>
</feature>
<feature type="transmembrane region" description="Helical" evidence="1">
    <location>
        <begin position="296"/>
        <end position="317"/>
    </location>
</feature>
<evidence type="ECO:0000313" key="3">
    <source>
        <dbReference type="Proteomes" id="UP000282971"/>
    </source>
</evidence>
<name>A0A437M5D1_9SPHN</name>
<evidence type="ECO:0000313" key="2">
    <source>
        <dbReference type="EMBL" id="RVT92879.1"/>
    </source>
</evidence>
<gene>
    <name evidence="2" type="ORF">EOD43_02900</name>
</gene>
<dbReference type="Proteomes" id="UP000282971">
    <property type="component" value="Unassembled WGS sequence"/>
</dbReference>
<dbReference type="PROSITE" id="PS51257">
    <property type="entry name" value="PROKAR_LIPOPROTEIN"/>
    <property type="match status" value="1"/>
</dbReference>
<feature type="transmembrane region" description="Helical" evidence="1">
    <location>
        <begin position="144"/>
        <end position="161"/>
    </location>
</feature>
<feature type="transmembrane region" description="Helical" evidence="1">
    <location>
        <begin position="95"/>
        <end position="114"/>
    </location>
</feature>
<feature type="transmembrane region" description="Helical" evidence="1">
    <location>
        <begin position="270"/>
        <end position="289"/>
    </location>
</feature>
<proteinExistence type="predicted"/>
<keyword evidence="1" id="KW-0812">Transmembrane</keyword>
<feature type="transmembrane region" description="Helical" evidence="1">
    <location>
        <begin position="20"/>
        <end position="40"/>
    </location>
</feature>
<dbReference type="EMBL" id="SACN01000001">
    <property type="protein sequence ID" value="RVT92879.1"/>
    <property type="molecule type" value="Genomic_DNA"/>
</dbReference>
<sequence length="532" mass="59449">MFRSAPHATPPKGWWTSPWYIAALSLACLIPMIRPQIIPLTDLLGHMARYAVETASPESPLLSRFYGFKWALMGNLGVDLLIIPMAKIFGLELGVKLIVMSVPPLTLLGFLLVAREVHGRLPATAAFVAPFAFSWPFQWGFINYVFAMALTLNAFALWLWLARTGRLRLRAILFVPIGAIIWLAHGFAWGVLGLLAFAAEIIRVRDTGKSVFASLWQGSLHCLPLAPPLLLMVAWRSGAVTGETTDWFNWVAKYVYLVSSLRNHWMTLDMYNVALLLVLIAFAMIGIGFRMRRMLGVAMIVLAIAYVLMPRIVIGSAYADMRLAPYLIAIGVIAIVPRYTDRRALAATALIALGLFGYRLYLSTVRFDDFSTRYEQQLKALDHVKQGSRIFVLIDLPCLSRWEAPRLEHLGAIAVVRKEAFVNGLWTMPGAQLLSIRYAPAKGYAEDPTQVMRPRRCRGRTTRSIESSIALFPHAAFDYLWLINTAPEHWPKGDPSLKQIWNGGERGALYEIEGSAIMAMETPKGTRAFATQ</sequence>
<organism evidence="2 3">
    <name type="scientific">Sphingomonas crocodyli</name>
    <dbReference type="NCBI Taxonomy" id="1979270"/>
    <lineage>
        <taxon>Bacteria</taxon>
        <taxon>Pseudomonadati</taxon>
        <taxon>Pseudomonadota</taxon>
        <taxon>Alphaproteobacteria</taxon>
        <taxon>Sphingomonadales</taxon>
        <taxon>Sphingomonadaceae</taxon>
        <taxon>Sphingomonas</taxon>
    </lineage>
</organism>
<protein>
    <recommendedName>
        <fullName evidence="4">Glycosyltransferase RgtA/B/C/D-like domain-containing protein</fullName>
    </recommendedName>
</protein>
<keyword evidence="3" id="KW-1185">Reference proteome</keyword>
<evidence type="ECO:0008006" key="4">
    <source>
        <dbReference type="Google" id="ProtNLM"/>
    </source>
</evidence>
<feature type="transmembrane region" description="Helical" evidence="1">
    <location>
        <begin position="173"/>
        <end position="199"/>
    </location>
</feature>
<dbReference type="AlphaFoldDB" id="A0A437M5D1"/>
<feature type="transmembrane region" description="Helical" evidence="1">
    <location>
        <begin position="323"/>
        <end position="339"/>
    </location>
</feature>
<reference evidence="2 3" key="1">
    <citation type="submission" date="2019-01" db="EMBL/GenBank/DDBJ databases">
        <authorList>
            <person name="Chen W.-M."/>
        </authorList>
    </citation>
    <scope>NUCLEOTIDE SEQUENCE [LARGE SCALE GENOMIC DNA]</scope>
    <source>
        <strain evidence="2 3">CCP-7</strain>
    </source>
</reference>
<keyword evidence="1" id="KW-0472">Membrane</keyword>
<dbReference type="RefSeq" id="WP_127740930.1">
    <property type="nucleotide sequence ID" value="NZ_SACN01000001.1"/>
</dbReference>
<comment type="caution">
    <text evidence="2">The sequence shown here is derived from an EMBL/GenBank/DDBJ whole genome shotgun (WGS) entry which is preliminary data.</text>
</comment>
<accession>A0A437M5D1</accession>
<keyword evidence="1" id="KW-1133">Transmembrane helix</keyword>